<feature type="signal peptide" evidence="1">
    <location>
        <begin position="1"/>
        <end position="25"/>
    </location>
</feature>
<evidence type="ECO:0000256" key="1">
    <source>
        <dbReference type="SAM" id="SignalP"/>
    </source>
</evidence>
<protein>
    <recommendedName>
        <fullName evidence="4">Bowman-Birk serine protease inhibitors family domain-containing protein</fullName>
    </recommendedName>
</protein>
<proteinExistence type="predicted"/>
<evidence type="ECO:0000313" key="3">
    <source>
        <dbReference type="Proteomes" id="UP000032180"/>
    </source>
</evidence>
<dbReference type="EnsemblPlants" id="LPERR01G18940.1">
    <property type="protein sequence ID" value="LPERR01G18940.1"/>
    <property type="gene ID" value="LPERR01G18940"/>
</dbReference>
<reference evidence="3" key="2">
    <citation type="submission" date="2013-12" db="EMBL/GenBank/DDBJ databases">
        <authorList>
            <person name="Yu Y."/>
            <person name="Lee S."/>
            <person name="de Baynast K."/>
            <person name="Wissotski M."/>
            <person name="Liu L."/>
            <person name="Talag J."/>
            <person name="Goicoechea J."/>
            <person name="Angelova A."/>
            <person name="Jetty R."/>
            <person name="Kudrna D."/>
            <person name="Golser W."/>
            <person name="Rivera L."/>
            <person name="Zhang J."/>
            <person name="Wing R."/>
        </authorList>
    </citation>
    <scope>NUCLEOTIDE SEQUENCE</scope>
</reference>
<reference evidence="2 3" key="1">
    <citation type="submission" date="2012-08" db="EMBL/GenBank/DDBJ databases">
        <title>Oryza genome evolution.</title>
        <authorList>
            <person name="Wing R.A."/>
        </authorList>
    </citation>
    <scope>NUCLEOTIDE SEQUENCE</scope>
</reference>
<organism evidence="2 3">
    <name type="scientific">Leersia perrieri</name>
    <dbReference type="NCBI Taxonomy" id="77586"/>
    <lineage>
        <taxon>Eukaryota</taxon>
        <taxon>Viridiplantae</taxon>
        <taxon>Streptophyta</taxon>
        <taxon>Embryophyta</taxon>
        <taxon>Tracheophyta</taxon>
        <taxon>Spermatophyta</taxon>
        <taxon>Magnoliopsida</taxon>
        <taxon>Liliopsida</taxon>
        <taxon>Poales</taxon>
        <taxon>Poaceae</taxon>
        <taxon>BOP clade</taxon>
        <taxon>Oryzoideae</taxon>
        <taxon>Oryzeae</taxon>
        <taxon>Oryzinae</taxon>
        <taxon>Leersia</taxon>
    </lineage>
</organism>
<name>A0A0D9V2Q5_9ORYZ</name>
<reference evidence="2" key="3">
    <citation type="submission" date="2015-04" db="UniProtKB">
        <authorList>
            <consortium name="EnsemblPlants"/>
        </authorList>
    </citation>
    <scope>IDENTIFICATION</scope>
</reference>
<dbReference type="AlphaFoldDB" id="A0A0D9V2Q5"/>
<evidence type="ECO:0008006" key="4">
    <source>
        <dbReference type="Google" id="ProtNLM"/>
    </source>
</evidence>
<keyword evidence="1" id="KW-0732">Signal</keyword>
<keyword evidence="3" id="KW-1185">Reference proteome</keyword>
<sequence length="100" mass="10751">MKSSTGMSIFMLFLALGSLAIMVHGGKAHAREIVKSEEDKVAADLTQPEIDPQTLCDPSTDCAPQPWRGCYRCIVNPKGNPPFLTPDECKTGCPIPPAHA</sequence>
<evidence type="ECO:0000313" key="2">
    <source>
        <dbReference type="EnsemblPlants" id="LPERR01G18940.1"/>
    </source>
</evidence>
<feature type="chain" id="PRO_5002347311" description="Bowman-Birk serine protease inhibitors family domain-containing protein" evidence="1">
    <location>
        <begin position="26"/>
        <end position="100"/>
    </location>
</feature>
<dbReference type="Gramene" id="LPERR01G18940.1">
    <property type="protein sequence ID" value="LPERR01G18940.1"/>
    <property type="gene ID" value="LPERR01G18940"/>
</dbReference>
<dbReference type="HOGENOM" id="CLU_156164_0_0_1"/>
<dbReference type="Proteomes" id="UP000032180">
    <property type="component" value="Chromosome 1"/>
</dbReference>
<accession>A0A0D9V2Q5</accession>